<evidence type="ECO:0000313" key="2">
    <source>
        <dbReference type="EMBL" id="KAG6959798.1"/>
    </source>
</evidence>
<dbReference type="AlphaFoldDB" id="A0A8T1UDH4"/>
<feature type="compositionally biased region" description="Basic and acidic residues" evidence="1">
    <location>
        <begin position="82"/>
        <end position="97"/>
    </location>
</feature>
<organism evidence="2 3">
    <name type="scientific">Phytophthora cactorum</name>
    <dbReference type="NCBI Taxonomy" id="29920"/>
    <lineage>
        <taxon>Eukaryota</taxon>
        <taxon>Sar</taxon>
        <taxon>Stramenopiles</taxon>
        <taxon>Oomycota</taxon>
        <taxon>Peronosporomycetes</taxon>
        <taxon>Peronosporales</taxon>
        <taxon>Peronosporaceae</taxon>
        <taxon>Phytophthora</taxon>
    </lineage>
</organism>
<sequence>MTHNELTKALRADGPTAKWMHVRVAGWALVNWPNQQSTSATTRRHARPTYARVDVVKSAGRLSGRTRSAISSGGASPTVDQHGSDEARPANEEWRSS</sequence>
<protein>
    <submittedName>
        <fullName evidence="2">Uncharacterized protein</fullName>
    </submittedName>
</protein>
<gene>
    <name evidence="2" type="ORF">JG687_00008570</name>
</gene>
<feature type="region of interest" description="Disordered" evidence="1">
    <location>
        <begin position="57"/>
        <end position="97"/>
    </location>
</feature>
<accession>A0A8T1UDH4</accession>
<name>A0A8T1UDH4_9STRA</name>
<evidence type="ECO:0000256" key="1">
    <source>
        <dbReference type="SAM" id="MobiDB-lite"/>
    </source>
</evidence>
<comment type="caution">
    <text evidence="2">The sequence shown here is derived from an EMBL/GenBank/DDBJ whole genome shotgun (WGS) entry which is preliminary data.</text>
</comment>
<reference evidence="2" key="1">
    <citation type="submission" date="2021-01" db="EMBL/GenBank/DDBJ databases">
        <title>Phytophthora aleatoria, a newly-described species from Pinus radiata is distinct from Phytophthora cactorum isolates based on comparative genomics.</title>
        <authorList>
            <person name="Mcdougal R."/>
            <person name="Panda P."/>
            <person name="Williams N."/>
            <person name="Studholme D.J."/>
        </authorList>
    </citation>
    <scope>NUCLEOTIDE SEQUENCE</scope>
    <source>
        <strain evidence="2">NZFS 3830</strain>
    </source>
</reference>
<dbReference type="EMBL" id="JAENGZ010000417">
    <property type="protein sequence ID" value="KAG6959798.1"/>
    <property type="molecule type" value="Genomic_DNA"/>
</dbReference>
<evidence type="ECO:0000313" key="3">
    <source>
        <dbReference type="Proteomes" id="UP000688947"/>
    </source>
</evidence>
<feature type="compositionally biased region" description="Polar residues" evidence="1">
    <location>
        <begin position="65"/>
        <end position="81"/>
    </location>
</feature>
<proteinExistence type="predicted"/>
<dbReference type="Proteomes" id="UP000688947">
    <property type="component" value="Unassembled WGS sequence"/>
</dbReference>